<evidence type="ECO:0000313" key="2">
    <source>
        <dbReference type="Proteomes" id="UP001589693"/>
    </source>
</evidence>
<keyword evidence="1" id="KW-0255">Endonuclease</keyword>
<organism evidence="1 2">
    <name type="scientific">Allokutzneria oryzae</name>
    <dbReference type="NCBI Taxonomy" id="1378989"/>
    <lineage>
        <taxon>Bacteria</taxon>
        <taxon>Bacillati</taxon>
        <taxon>Actinomycetota</taxon>
        <taxon>Actinomycetes</taxon>
        <taxon>Pseudonocardiales</taxon>
        <taxon>Pseudonocardiaceae</taxon>
        <taxon>Allokutzneria</taxon>
    </lineage>
</organism>
<gene>
    <name evidence="1" type="ORF">ACFFQA_06395</name>
</gene>
<comment type="caution">
    <text evidence="1">The sequence shown here is derived from an EMBL/GenBank/DDBJ whole genome shotgun (WGS) entry which is preliminary data.</text>
</comment>
<keyword evidence="1" id="KW-0540">Nuclease</keyword>
<keyword evidence="1" id="KW-0378">Hydrolase</keyword>
<dbReference type="EMBL" id="JBHLZU010000005">
    <property type="protein sequence ID" value="MFB9903563.1"/>
    <property type="molecule type" value="Genomic_DNA"/>
</dbReference>
<keyword evidence="2" id="KW-1185">Reference proteome</keyword>
<dbReference type="InterPro" id="IPR011257">
    <property type="entry name" value="DNA_glycosylase"/>
</dbReference>
<sequence length="219" mass="23958">MADAAESVTQRDIIAKLLDEHGRTYASEAGIPLADKPSPLYRLLVLTTLLSVRISSDIAVAAARELSKAGWRTARAMRESTWQQRVDALGRAHYVRYDESTARHLGEGAELTITAYGGDLRRMRRAADGDVSELQRLLRRFPRIGPVGARIFCREVQDVWPEFRPFFDDRALTAAARLGLPTTPADLARSAPSGAVALLAAALIRHERANRAGKSAEAG</sequence>
<evidence type="ECO:0000313" key="1">
    <source>
        <dbReference type="EMBL" id="MFB9903563.1"/>
    </source>
</evidence>
<dbReference type="Proteomes" id="UP001589693">
    <property type="component" value="Unassembled WGS sequence"/>
</dbReference>
<reference evidence="1 2" key="1">
    <citation type="submission" date="2024-09" db="EMBL/GenBank/DDBJ databases">
        <authorList>
            <person name="Sun Q."/>
            <person name="Mori K."/>
        </authorList>
    </citation>
    <scope>NUCLEOTIDE SEQUENCE [LARGE SCALE GENOMIC DNA]</scope>
    <source>
        <strain evidence="1 2">TBRC 7907</strain>
    </source>
</reference>
<protein>
    <submittedName>
        <fullName evidence="1">Endonuclease</fullName>
    </submittedName>
</protein>
<dbReference type="GO" id="GO:0004519">
    <property type="term" value="F:endonuclease activity"/>
    <property type="evidence" value="ECO:0007669"/>
    <property type="project" value="UniProtKB-KW"/>
</dbReference>
<name>A0ABV5ZRP4_9PSEU</name>
<proteinExistence type="predicted"/>
<dbReference type="SUPFAM" id="SSF48150">
    <property type="entry name" value="DNA-glycosylase"/>
    <property type="match status" value="1"/>
</dbReference>
<dbReference type="RefSeq" id="WP_377850704.1">
    <property type="nucleotide sequence ID" value="NZ_JBHLZU010000005.1"/>
</dbReference>
<accession>A0ABV5ZRP4</accession>